<keyword evidence="3" id="KW-1185">Reference proteome</keyword>
<proteinExistence type="predicted"/>
<feature type="region of interest" description="Disordered" evidence="1">
    <location>
        <begin position="1"/>
        <end position="28"/>
    </location>
</feature>
<reference evidence="2 3" key="1">
    <citation type="journal article" date="2021" name="Nat. Plants">
        <title>The Taxus genome provides insights into paclitaxel biosynthesis.</title>
        <authorList>
            <person name="Xiong X."/>
            <person name="Gou J."/>
            <person name="Liao Q."/>
            <person name="Li Y."/>
            <person name="Zhou Q."/>
            <person name="Bi G."/>
            <person name="Li C."/>
            <person name="Du R."/>
            <person name="Wang X."/>
            <person name="Sun T."/>
            <person name="Guo L."/>
            <person name="Liang H."/>
            <person name="Lu P."/>
            <person name="Wu Y."/>
            <person name="Zhang Z."/>
            <person name="Ro D.K."/>
            <person name="Shang Y."/>
            <person name="Huang S."/>
            <person name="Yan J."/>
        </authorList>
    </citation>
    <scope>NUCLEOTIDE SEQUENCE [LARGE SCALE GENOMIC DNA]</scope>
    <source>
        <strain evidence="2">Ta-2019</strain>
    </source>
</reference>
<dbReference type="AlphaFoldDB" id="A0AA38GFX0"/>
<sequence length="67" mass="7580">MKTKVDIPTYDENDDGDDGDDQIGPRPMGTIQYMTKWYTNMIRDAKLDAPPDTSTTRPQTGSKAREE</sequence>
<feature type="compositionally biased region" description="Polar residues" evidence="1">
    <location>
        <begin position="52"/>
        <end position="67"/>
    </location>
</feature>
<evidence type="ECO:0000313" key="3">
    <source>
        <dbReference type="Proteomes" id="UP000824469"/>
    </source>
</evidence>
<name>A0AA38GFX0_TAXCH</name>
<gene>
    <name evidence="2" type="ORF">KI387_017523</name>
</gene>
<organism evidence="2 3">
    <name type="scientific">Taxus chinensis</name>
    <name type="common">Chinese yew</name>
    <name type="synonym">Taxus wallichiana var. chinensis</name>
    <dbReference type="NCBI Taxonomy" id="29808"/>
    <lineage>
        <taxon>Eukaryota</taxon>
        <taxon>Viridiplantae</taxon>
        <taxon>Streptophyta</taxon>
        <taxon>Embryophyta</taxon>
        <taxon>Tracheophyta</taxon>
        <taxon>Spermatophyta</taxon>
        <taxon>Pinopsida</taxon>
        <taxon>Pinidae</taxon>
        <taxon>Conifers II</taxon>
        <taxon>Cupressales</taxon>
        <taxon>Taxaceae</taxon>
        <taxon>Taxus</taxon>
    </lineage>
</organism>
<feature type="region of interest" description="Disordered" evidence="1">
    <location>
        <begin position="44"/>
        <end position="67"/>
    </location>
</feature>
<dbReference type="EMBL" id="JAHRHJ020000003">
    <property type="protein sequence ID" value="KAH9322884.1"/>
    <property type="molecule type" value="Genomic_DNA"/>
</dbReference>
<feature type="non-terminal residue" evidence="2">
    <location>
        <position position="67"/>
    </location>
</feature>
<evidence type="ECO:0000256" key="1">
    <source>
        <dbReference type="SAM" id="MobiDB-lite"/>
    </source>
</evidence>
<protein>
    <submittedName>
        <fullName evidence="2">Uncharacterized protein</fullName>
    </submittedName>
</protein>
<accession>A0AA38GFX0</accession>
<dbReference type="Proteomes" id="UP000824469">
    <property type="component" value="Unassembled WGS sequence"/>
</dbReference>
<feature type="compositionally biased region" description="Acidic residues" evidence="1">
    <location>
        <begin position="9"/>
        <end position="21"/>
    </location>
</feature>
<evidence type="ECO:0000313" key="2">
    <source>
        <dbReference type="EMBL" id="KAH9322884.1"/>
    </source>
</evidence>
<comment type="caution">
    <text evidence="2">The sequence shown here is derived from an EMBL/GenBank/DDBJ whole genome shotgun (WGS) entry which is preliminary data.</text>
</comment>